<proteinExistence type="predicted"/>
<gene>
    <name evidence="1" type="ORF">Golax_012869</name>
</gene>
<dbReference type="InterPro" id="IPR044824">
    <property type="entry name" value="MAIN-like"/>
</dbReference>
<name>A0A7J8ZPX2_9ROSI</name>
<dbReference type="GO" id="GO:0010073">
    <property type="term" value="P:meristem maintenance"/>
    <property type="evidence" value="ECO:0007669"/>
    <property type="project" value="InterPro"/>
</dbReference>
<evidence type="ECO:0000313" key="2">
    <source>
        <dbReference type="Proteomes" id="UP000593574"/>
    </source>
</evidence>
<organism evidence="1 2">
    <name type="scientific">Gossypium laxum</name>
    <dbReference type="NCBI Taxonomy" id="34288"/>
    <lineage>
        <taxon>Eukaryota</taxon>
        <taxon>Viridiplantae</taxon>
        <taxon>Streptophyta</taxon>
        <taxon>Embryophyta</taxon>
        <taxon>Tracheophyta</taxon>
        <taxon>Spermatophyta</taxon>
        <taxon>Magnoliopsida</taxon>
        <taxon>eudicotyledons</taxon>
        <taxon>Gunneridae</taxon>
        <taxon>Pentapetalae</taxon>
        <taxon>rosids</taxon>
        <taxon>malvids</taxon>
        <taxon>Malvales</taxon>
        <taxon>Malvaceae</taxon>
        <taxon>Malvoideae</taxon>
        <taxon>Gossypium</taxon>
    </lineage>
</organism>
<evidence type="ECO:0000313" key="1">
    <source>
        <dbReference type="EMBL" id="MBA0713866.1"/>
    </source>
</evidence>
<feature type="non-terminal residue" evidence="1">
    <location>
        <position position="315"/>
    </location>
</feature>
<sequence length="315" mass="36298">MHLQLGLPVDGSIVTGFVQSADWGAICGELLGTAPETIYGGWIEMAWIRKNFTELVEDSIEVQRERYALAYILQIIGGILMSDESRNLVHLRWLLKLAILSSRRTQLGVRCVGDIVPRDVSGDATRKNQNWWLSFTTTIMGLIPISIVTSSSELLVYIFTRNKFEWTPYEDPIIREVIPDEFLVNPNVWHVKVPLVVYATVEMHETDRNWLVFHSPHINIWNNRYDFLPTRKPIIVPELACDPEYMLWFRIHGKPYLYGEEEKRQHPHTSRPRRSLLNLKASEYVPSYSSAYSNPIIFTQAPYVAPHFSASSPMP</sequence>
<dbReference type="EMBL" id="JABEZV010000006">
    <property type="protein sequence ID" value="MBA0713866.1"/>
    <property type="molecule type" value="Genomic_DNA"/>
</dbReference>
<dbReference type="PANTHER" id="PTHR46033">
    <property type="entry name" value="PROTEIN MAIN-LIKE 2"/>
    <property type="match status" value="1"/>
</dbReference>
<evidence type="ECO:0008006" key="3">
    <source>
        <dbReference type="Google" id="ProtNLM"/>
    </source>
</evidence>
<dbReference type="Proteomes" id="UP000593574">
    <property type="component" value="Unassembled WGS sequence"/>
</dbReference>
<protein>
    <recommendedName>
        <fullName evidence="3">Aminotransferase-like plant mobile domain-containing protein</fullName>
    </recommendedName>
</protein>
<accession>A0A7J8ZPX2</accession>
<comment type="caution">
    <text evidence="1">The sequence shown here is derived from an EMBL/GenBank/DDBJ whole genome shotgun (WGS) entry which is preliminary data.</text>
</comment>
<dbReference type="PANTHER" id="PTHR46033:SF8">
    <property type="entry name" value="PROTEIN MAINTENANCE OF MERISTEMS-LIKE"/>
    <property type="match status" value="1"/>
</dbReference>
<keyword evidence="2" id="KW-1185">Reference proteome</keyword>
<reference evidence="1 2" key="1">
    <citation type="journal article" date="2019" name="Genome Biol. Evol.">
        <title>Insights into the evolution of the New World diploid cottons (Gossypium, subgenus Houzingenia) based on genome sequencing.</title>
        <authorList>
            <person name="Grover C.E."/>
            <person name="Arick M.A. 2nd"/>
            <person name="Thrash A."/>
            <person name="Conover J.L."/>
            <person name="Sanders W.S."/>
            <person name="Peterson D.G."/>
            <person name="Frelichowski J.E."/>
            <person name="Scheffler J.A."/>
            <person name="Scheffler B.E."/>
            <person name="Wendel J.F."/>
        </authorList>
    </citation>
    <scope>NUCLEOTIDE SEQUENCE [LARGE SCALE GENOMIC DNA]</scope>
    <source>
        <strain evidence="1">4</strain>
        <tissue evidence="1">Leaf</tissue>
    </source>
</reference>
<dbReference type="AlphaFoldDB" id="A0A7J8ZPX2"/>